<name>A0ABR9HHI6_9ACTN</name>
<reference evidence="5 6" key="1">
    <citation type="submission" date="2020-10" db="EMBL/GenBank/DDBJ databases">
        <title>Sequencing the genomes of 1000 actinobacteria strains.</title>
        <authorList>
            <person name="Klenk H.-P."/>
        </authorList>
    </citation>
    <scope>NUCLEOTIDE SEQUENCE [LARGE SCALE GENOMIC DNA]</scope>
    <source>
        <strain evidence="5 6">DSM 45157</strain>
    </source>
</reference>
<proteinExistence type="predicted"/>
<organism evidence="5 6">
    <name type="scientific">Nocardiopsis terrae</name>
    <dbReference type="NCBI Taxonomy" id="372655"/>
    <lineage>
        <taxon>Bacteria</taxon>
        <taxon>Bacillati</taxon>
        <taxon>Actinomycetota</taxon>
        <taxon>Actinomycetes</taxon>
        <taxon>Streptosporangiales</taxon>
        <taxon>Nocardiopsidaceae</taxon>
        <taxon>Nocardiopsis</taxon>
    </lineage>
</organism>
<keyword evidence="6" id="KW-1185">Reference proteome</keyword>
<evidence type="ECO:0000256" key="3">
    <source>
        <dbReference type="PROSITE-ProRule" id="PRU00023"/>
    </source>
</evidence>
<protein>
    <submittedName>
        <fullName evidence="5">Ankyrin repeat protein</fullName>
    </submittedName>
</protein>
<dbReference type="RefSeq" id="WP_191269667.1">
    <property type="nucleotide sequence ID" value="NZ_BMXJ01000003.1"/>
</dbReference>
<dbReference type="Proteomes" id="UP000598217">
    <property type="component" value="Unassembled WGS sequence"/>
</dbReference>
<evidence type="ECO:0000256" key="4">
    <source>
        <dbReference type="SAM" id="MobiDB-lite"/>
    </source>
</evidence>
<dbReference type="SMART" id="SM00248">
    <property type="entry name" value="ANK"/>
    <property type="match status" value="2"/>
</dbReference>
<accession>A0ABR9HHI6</accession>
<dbReference type="InterPro" id="IPR002110">
    <property type="entry name" value="Ankyrin_rpt"/>
</dbReference>
<feature type="region of interest" description="Disordered" evidence="4">
    <location>
        <begin position="124"/>
        <end position="166"/>
    </location>
</feature>
<dbReference type="PRINTS" id="PR01415">
    <property type="entry name" value="ANKYRIN"/>
</dbReference>
<dbReference type="Pfam" id="PF12796">
    <property type="entry name" value="Ank_2"/>
    <property type="match status" value="1"/>
</dbReference>
<dbReference type="SUPFAM" id="SSF48403">
    <property type="entry name" value="Ankyrin repeat"/>
    <property type="match status" value="1"/>
</dbReference>
<sequence>MSHPEHDPQVIELATRLFGHARAGRTQDLTPYLQAGLPPNLTNDNGDTLLMLAAYHGHTDTVALLLEHGADPDRLNNRGQSPLAGAVFKGEDRIVELLVEAGADPDAGTPTARATAQTFDQRTHLALFENPPAPGNRGANDRGAAPDGGRRHGNAQGPDHTPGPTG</sequence>
<evidence type="ECO:0000313" key="5">
    <source>
        <dbReference type="EMBL" id="MBE1458479.1"/>
    </source>
</evidence>
<feature type="repeat" description="ANK" evidence="3">
    <location>
        <begin position="78"/>
        <end position="110"/>
    </location>
</feature>
<feature type="repeat" description="ANK" evidence="3">
    <location>
        <begin position="45"/>
        <end position="77"/>
    </location>
</feature>
<keyword evidence="2 3" id="KW-0040">ANK repeat</keyword>
<gene>
    <name evidence="5" type="ORF">H4W79_002693</name>
</gene>
<dbReference type="PROSITE" id="PS50297">
    <property type="entry name" value="ANK_REP_REGION"/>
    <property type="match status" value="2"/>
</dbReference>
<evidence type="ECO:0000256" key="1">
    <source>
        <dbReference type="ARBA" id="ARBA00022737"/>
    </source>
</evidence>
<dbReference type="PROSITE" id="PS50088">
    <property type="entry name" value="ANK_REPEAT"/>
    <property type="match status" value="2"/>
</dbReference>
<keyword evidence="1" id="KW-0677">Repeat</keyword>
<comment type="caution">
    <text evidence="5">The sequence shown here is derived from an EMBL/GenBank/DDBJ whole genome shotgun (WGS) entry which is preliminary data.</text>
</comment>
<dbReference type="PANTHER" id="PTHR24171">
    <property type="entry name" value="ANKYRIN REPEAT DOMAIN-CONTAINING PROTEIN 39-RELATED"/>
    <property type="match status" value="1"/>
</dbReference>
<evidence type="ECO:0000313" key="6">
    <source>
        <dbReference type="Proteomes" id="UP000598217"/>
    </source>
</evidence>
<dbReference type="Gene3D" id="1.25.40.20">
    <property type="entry name" value="Ankyrin repeat-containing domain"/>
    <property type="match status" value="1"/>
</dbReference>
<dbReference type="PANTHER" id="PTHR24171:SF9">
    <property type="entry name" value="ANKYRIN REPEAT DOMAIN-CONTAINING PROTEIN 39"/>
    <property type="match status" value="1"/>
</dbReference>
<dbReference type="InterPro" id="IPR036770">
    <property type="entry name" value="Ankyrin_rpt-contain_sf"/>
</dbReference>
<dbReference type="EMBL" id="JADBDY010000001">
    <property type="protein sequence ID" value="MBE1458479.1"/>
    <property type="molecule type" value="Genomic_DNA"/>
</dbReference>
<evidence type="ECO:0000256" key="2">
    <source>
        <dbReference type="ARBA" id="ARBA00023043"/>
    </source>
</evidence>